<organism evidence="1">
    <name type="scientific">Salix viminalis</name>
    <name type="common">Common osier</name>
    <name type="synonym">Basket willow</name>
    <dbReference type="NCBI Taxonomy" id="40686"/>
    <lineage>
        <taxon>Eukaryota</taxon>
        <taxon>Viridiplantae</taxon>
        <taxon>Streptophyta</taxon>
        <taxon>Embryophyta</taxon>
        <taxon>Tracheophyta</taxon>
        <taxon>Spermatophyta</taxon>
        <taxon>Magnoliopsida</taxon>
        <taxon>eudicotyledons</taxon>
        <taxon>Gunneridae</taxon>
        <taxon>Pentapetalae</taxon>
        <taxon>rosids</taxon>
        <taxon>fabids</taxon>
        <taxon>Malpighiales</taxon>
        <taxon>Salicaceae</taxon>
        <taxon>Saliceae</taxon>
        <taxon>Salix</taxon>
    </lineage>
</organism>
<proteinExistence type="predicted"/>
<dbReference type="EMBL" id="CAADRP010001531">
    <property type="protein sequence ID" value="VFU39733.1"/>
    <property type="molecule type" value="Genomic_DNA"/>
</dbReference>
<sequence>MIHHHQSLLSPRSCASLEFV</sequence>
<gene>
    <name evidence="1" type="ORF">SVIM_LOCUS222586</name>
</gene>
<accession>A0A6N2LFS6</accession>
<reference evidence="1" key="1">
    <citation type="submission" date="2019-03" db="EMBL/GenBank/DDBJ databases">
        <authorList>
            <person name="Mank J."/>
            <person name="Almeida P."/>
        </authorList>
    </citation>
    <scope>NUCLEOTIDE SEQUENCE</scope>
    <source>
        <strain evidence="1">78183</strain>
    </source>
</reference>
<protein>
    <submittedName>
        <fullName evidence="1">Uncharacterized protein</fullName>
    </submittedName>
</protein>
<evidence type="ECO:0000313" key="1">
    <source>
        <dbReference type="EMBL" id="VFU39733.1"/>
    </source>
</evidence>
<dbReference type="AlphaFoldDB" id="A0A6N2LFS6"/>
<name>A0A6N2LFS6_SALVM</name>